<dbReference type="GO" id="GO:0046872">
    <property type="term" value="F:metal ion binding"/>
    <property type="evidence" value="ECO:0007669"/>
    <property type="project" value="UniProtKB-KW"/>
</dbReference>
<dbReference type="AlphaFoldDB" id="A0A5C1AQB2"/>
<dbReference type="Proteomes" id="UP000324974">
    <property type="component" value="Chromosome"/>
</dbReference>
<dbReference type="RefSeq" id="WP_149113489.1">
    <property type="nucleotide sequence ID" value="NZ_CP042425.1"/>
</dbReference>
<evidence type="ECO:0000256" key="6">
    <source>
        <dbReference type="SAM" id="SignalP"/>
    </source>
</evidence>
<name>A0A5C1AQB2_9BACT</name>
<dbReference type="CDD" id="cd16016">
    <property type="entry name" value="AP-SPAP"/>
    <property type="match status" value="1"/>
</dbReference>
<dbReference type="EMBL" id="CP042425">
    <property type="protein sequence ID" value="QEL19048.1"/>
    <property type="molecule type" value="Genomic_DNA"/>
</dbReference>
<dbReference type="Gene3D" id="3.40.720.10">
    <property type="entry name" value="Alkaline Phosphatase, subunit A"/>
    <property type="match status" value="1"/>
</dbReference>
<organism evidence="7 8">
    <name type="scientific">Limnoglobus roseus</name>
    <dbReference type="NCBI Taxonomy" id="2598579"/>
    <lineage>
        <taxon>Bacteria</taxon>
        <taxon>Pseudomonadati</taxon>
        <taxon>Planctomycetota</taxon>
        <taxon>Planctomycetia</taxon>
        <taxon>Gemmatales</taxon>
        <taxon>Gemmataceae</taxon>
        <taxon>Limnoglobus</taxon>
    </lineage>
</organism>
<dbReference type="KEGG" id="lrs:PX52LOC_06102"/>
<feature type="chain" id="PRO_5022805467" evidence="6">
    <location>
        <begin position="23"/>
        <end position="566"/>
    </location>
</feature>
<gene>
    <name evidence="7" type="ORF">PX52LOC_06102</name>
</gene>
<dbReference type="PANTHER" id="PTHR10151:SF120">
    <property type="entry name" value="BIS(5'-ADENOSYL)-TRIPHOSPHATASE"/>
    <property type="match status" value="1"/>
</dbReference>
<dbReference type="OrthoDB" id="9771966at2"/>
<keyword evidence="1 4" id="KW-0597">Phosphoprotein</keyword>
<sequence>MRVTTRLALFAATILTSPPLMADEPAKPKLVVLVYFDQFRGDYLARWKGEFGEGGFKRLTADGAWFTNCHYPYAYTVTAAGHSSVATGCPPVDHGIVGNDWYERAAGKSVNCVGADRYYQVPARTKEGADEDEKKGAKGGVSPDRLMKPTIGDALKAGTGGKGKVVGLSLKNRGATLPAGKTPDAAYWMDGGTGQFVTSNYYRDGVHPWVAEFNRRKFAEQWHGKTWERFRADIDYAKLSGPDDISGESRGAAGQGRVFPHPFEPTDMKTKPAYLNAFYTSPFGNEMLLELAEKAITAESLGADDVPDLLTLSFSSNDAIGHAWGPDSQEVLDVTLRSDRIMKRLLDALDTKVGKGKYLLVMSADHGVCPLPEMSRKQGRDAARVQPAASAKVEAFLVEKFGKQSSKWVEAISGPWVYLSDKTAKAAGVISADVHQALAEWLQKQDGVSATYTRKALTAGIPDTDATGQMVARSFYPERCGDVYVLLKPYYLSSATLGTGTTHGSPWEYDTHVPLVVYGTGVTPGVRAERVAPLAAAAVLSKAAGVTPPSGSKYGVPEGLFGASGK</sequence>
<evidence type="ECO:0000256" key="5">
    <source>
        <dbReference type="PIRSR" id="PIRSR031924-51"/>
    </source>
</evidence>
<dbReference type="InterPro" id="IPR017850">
    <property type="entry name" value="Alkaline_phosphatase_core_sf"/>
</dbReference>
<dbReference type="PIRSF" id="PIRSF031924">
    <property type="entry name" value="Pi-irrepressible_AP"/>
    <property type="match status" value="1"/>
</dbReference>
<dbReference type="InterPro" id="IPR002591">
    <property type="entry name" value="Phosphodiest/P_Trfase"/>
</dbReference>
<dbReference type="GO" id="GO:0004035">
    <property type="term" value="F:alkaline phosphatase activity"/>
    <property type="evidence" value="ECO:0007669"/>
    <property type="project" value="InterPro"/>
</dbReference>
<protein>
    <submittedName>
        <fullName evidence="7">Alkaline phosphatase family protein</fullName>
    </submittedName>
</protein>
<evidence type="ECO:0000313" key="8">
    <source>
        <dbReference type="Proteomes" id="UP000324974"/>
    </source>
</evidence>
<keyword evidence="8" id="KW-1185">Reference proteome</keyword>
<dbReference type="InterPro" id="IPR026263">
    <property type="entry name" value="Alkaline_phosphatase_prok"/>
</dbReference>
<feature type="signal peptide" evidence="6">
    <location>
        <begin position="1"/>
        <end position="22"/>
    </location>
</feature>
<dbReference type="SUPFAM" id="SSF53649">
    <property type="entry name" value="Alkaline phosphatase-like"/>
    <property type="match status" value="1"/>
</dbReference>
<evidence type="ECO:0000256" key="4">
    <source>
        <dbReference type="PIRSR" id="PIRSR031924-50"/>
    </source>
</evidence>
<feature type="binding site" evidence="5">
    <location>
        <position position="99"/>
    </location>
    <ligand>
        <name>substrate</name>
    </ligand>
</feature>
<dbReference type="Gene3D" id="3.30.1360.150">
    <property type="match status" value="1"/>
</dbReference>
<keyword evidence="3 6" id="KW-0732">Signal</keyword>
<accession>A0A5C1AQB2</accession>
<evidence type="ECO:0000256" key="3">
    <source>
        <dbReference type="ARBA" id="ARBA00022729"/>
    </source>
</evidence>
<feature type="binding site" evidence="5">
    <location>
        <begin position="171"/>
        <end position="173"/>
    </location>
    <ligand>
        <name>substrate</name>
    </ligand>
</feature>
<evidence type="ECO:0000256" key="1">
    <source>
        <dbReference type="ARBA" id="ARBA00022553"/>
    </source>
</evidence>
<evidence type="ECO:0000313" key="7">
    <source>
        <dbReference type="EMBL" id="QEL19048.1"/>
    </source>
</evidence>
<proteinExistence type="predicted"/>
<keyword evidence="2" id="KW-0479">Metal-binding</keyword>
<dbReference type="PANTHER" id="PTHR10151">
    <property type="entry name" value="ECTONUCLEOTIDE PYROPHOSPHATASE/PHOSPHODIESTERASE"/>
    <property type="match status" value="1"/>
</dbReference>
<reference evidence="8" key="1">
    <citation type="submission" date="2019-08" db="EMBL/GenBank/DDBJ databases">
        <title>Limnoglobus roseus gen. nov., sp. nov., a novel freshwater planctomycete with a giant genome from the family Gemmataceae.</title>
        <authorList>
            <person name="Kulichevskaya I.S."/>
            <person name="Naumoff D.G."/>
            <person name="Miroshnikov K."/>
            <person name="Ivanova A."/>
            <person name="Philippov D.A."/>
            <person name="Hakobyan A."/>
            <person name="Rijpstra I.C."/>
            <person name="Sinninghe Damste J.S."/>
            <person name="Liesack W."/>
            <person name="Dedysh S.N."/>
        </authorList>
    </citation>
    <scope>NUCLEOTIDE SEQUENCE [LARGE SCALE GENOMIC DNA]</scope>
    <source>
        <strain evidence="8">PX52</strain>
    </source>
</reference>
<evidence type="ECO:0000256" key="2">
    <source>
        <dbReference type="ARBA" id="ARBA00022723"/>
    </source>
</evidence>
<dbReference type="Pfam" id="PF01663">
    <property type="entry name" value="Phosphodiest"/>
    <property type="match status" value="1"/>
</dbReference>
<feature type="active site" description="Phosphothreonine intermediate" evidence="4">
    <location>
        <position position="78"/>
    </location>
</feature>